<dbReference type="Proteomes" id="UP001186944">
    <property type="component" value="Unassembled WGS sequence"/>
</dbReference>
<organism evidence="2 3">
    <name type="scientific">Pinctada imbricata</name>
    <name type="common">Atlantic pearl-oyster</name>
    <name type="synonym">Pinctada martensii</name>
    <dbReference type="NCBI Taxonomy" id="66713"/>
    <lineage>
        <taxon>Eukaryota</taxon>
        <taxon>Metazoa</taxon>
        <taxon>Spiralia</taxon>
        <taxon>Lophotrochozoa</taxon>
        <taxon>Mollusca</taxon>
        <taxon>Bivalvia</taxon>
        <taxon>Autobranchia</taxon>
        <taxon>Pteriomorphia</taxon>
        <taxon>Pterioida</taxon>
        <taxon>Pterioidea</taxon>
        <taxon>Pteriidae</taxon>
        <taxon>Pinctada</taxon>
    </lineage>
</organism>
<protein>
    <submittedName>
        <fullName evidence="2">Uncharacterized protein</fullName>
    </submittedName>
</protein>
<dbReference type="AlphaFoldDB" id="A0AA89CDE2"/>
<accession>A0AA89CDE2</accession>
<sequence>MVHFAEVTDKALKESESSYFNGKVPAFAGTFSKKSEAGATRLIRTVCKVFSFGGCHGPFMTYIKQKLEDKHMHSFPLTPFRGNRFNILFHNAAVLFFFHEDLKAFLQNHGGNAWVLFDLNISFFIAGCKALGLICKFITTPLWNLIERKDTKILQMNAYYLQLTTLLGQTAVDVDFMTGQSLPFGQNTQVKKDAIYDALIKQSDFDGDTATILGVILPALAKFSKKFFKDHLPGGKFEDPSEAIIAETSGTAKHNKFSETLLAYFDGLMRYKPHLKTLSAEAYVMFAQNRTKEWLDSKDEVQKKELAEAYKKVGKIRKLFKSRLNVIKERKQELLT</sequence>
<reference evidence="2" key="1">
    <citation type="submission" date="2019-08" db="EMBL/GenBank/DDBJ databases">
        <title>The improved chromosome-level genome for the pearl oyster Pinctada fucata martensii using PacBio sequencing and Hi-C.</title>
        <authorList>
            <person name="Zheng Z."/>
        </authorList>
    </citation>
    <scope>NUCLEOTIDE SEQUENCE</scope>
    <source>
        <strain evidence="2">ZZ-2019</strain>
        <tissue evidence="2">Adductor muscle</tissue>
    </source>
</reference>
<evidence type="ECO:0000313" key="2">
    <source>
        <dbReference type="EMBL" id="KAK3107478.1"/>
    </source>
</evidence>
<proteinExistence type="predicted"/>
<dbReference type="EMBL" id="VSWD01000002">
    <property type="protein sequence ID" value="KAK3107478.1"/>
    <property type="molecule type" value="Genomic_DNA"/>
</dbReference>
<evidence type="ECO:0000313" key="3">
    <source>
        <dbReference type="Proteomes" id="UP001186944"/>
    </source>
</evidence>
<name>A0AA89CDE2_PINIB</name>
<dbReference type="PANTHER" id="PTHR11046">
    <property type="entry name" value="OLIGORIBONUCLEASE, MITOCHONDRIAL"/>
    <property type="match status" value="1"/>
</dbReference>
<keyword evidence="3" id="KW-1185">Reference proteome</keyword>
<dbReference type="PANTHER" id="PTHR11046:SF25">
    <property type="match status" value="1"/>
</dbReference>
<dbReference type="GO" id="GO:0000175">
    <property type="term" value="F:3'-5'-RNA exonuclease activity"/>
    <property type="evidence" value="ECO:0007669"/>
    <property type="project" value="InterPro"/>
</dbReference>
<dbReference type="InterPro" id="IPR022894">
    <property type="entry name" value="Oligoribonuclease"/>
</dbReference>
<keyword evidence="1" id="KW-0378">Hydrolase</keyword>
<evidence type="ECO:0000256" key="1">
    <source>
        <dbReference type="ARBA" id="ARBA00022722"/>
    </source>
</evidence>
<keyword evidence="1" id="KW-0540">Nuclease</keyword>
<gene>
    <name evidence="2" type="ORF">FSP39_015416</name>
</gene>
<comment type="caution">
    <text evidence="2">The sequence shown here is derived from an EMBL/GenBank/DDBJ whole genome shotgun (WGS) entry which is preliminary data.</text>
</comment>